<protein>
    <recommendedName>
        <fullName evidence="4">Aminopeptidase C</fullName>
    </recommendedName>
</protein>
<evidence type="ECO:0008006" key="4">
    <source>
        <dbReference type="Google" id="ProtNLM"/>
    </source>
</evidence>
<feature type="transmembrane region" description="Helical" evidence="1">
    <location>
        <begin position="53"/>
        <end position="74"/>
    </location>
</feature>
<evidence type="ECO:0000313" key="2">
    <source>
        <dbReference type="EMBL" id="AGT43114.1"/>
    </source>
</evidence>
<dbReference type="GO" id="GO:0005886">
    <property type="term" value="C:plasma membrane"/>
    <property type="evidence" value="ECO:0007669"/>
    <property type="project" value="TreeGrafter"/>
</dbReference>
<dbReference type="EMBL" id="CP004120">
    <property type="protein sequence ID" value="AGT43114.1"/>
    <property type="molecule type" value="Genomic_DNA"/>
</dbReference>
<sequence>MFVLFNLIFEVVLSGIDFVLGTGTILGRLYALALFVPSLAVTVRRLHDIGKEWYWIFIGLIPIVGPIWMIILMAKKGMEGENEFGPDPKAEE</sequence>
<dbReference type="KEGG" id="tped:TPE_0618"/>
<feature type="transmembrane region" description="Helical" evidence="1">
    <location>
        <begin position="7"/>
        <end position="33"/>
    </location>
</feature>
<dbReference type="InterPro" id="IPR008523">
    <property type="entry name" value="DUF805"/>
</dbReference>
<keyword evidence="1" id="KW-0472">Membrane</keyword>
<name>S6A830_9SPIR</name>
<evidence type="ECO:0000313" key="3">
    <source>
        <dbReference type="Proteomes" id="UP000015620"/>
    </source>
</evidence>
<evidence type="ECO:0000256" key="1">
    <source>
        <dbReference type="SAM" id="Phobius"/>
    </source>
</evidence>
<dbReference type="PANTHER" id="PTHR34980">
    <property type="entry name" value="INNER MEMBRANE PROTEIN-RELATED-RELATED"/>
    <property type="match status" value="1"/>
</dbReference>
<reference evidence="2 3" key="1">
    <citation type="journal article" date="2013" name="PLoS ONE">
        <title>Genome-Wide Relatedness of Treponema pedis, from Gingiva and Necrotic Skin Lesions of Pigs, with the Human Oral Pathogen Treponema denticola.</title>
        <authorList>
            <person name="Svartstrom O."/>
            <person name="Mushtaq M."/>
            <person name="Pringle M."/>
            <person name="Segerman B."/>
        </authorList>
    </citation>
    <scope>NUCLEOTIDE SEQUENCE [LARGE SCALE GENOMIC DNA]</scope>
    <source>
        <strain evidence="2">T A4</strain>
    </source>
</reference>
<dbReference type="PANTHER" id="PTHR34980:SF2">
    <property type="entry name" value="INNER MEMBRANE PROTEIN YHAH-RELATED"/>
    <property type="match status" value="1"/>
</dbReference>
<organism evidence="2 3">
    <name type="scientific">Treponema pedis str. T A4</name>
    <dbReference type="NCBI Taxonomy" id="1291379"/>
    <lineage>
        <taxon>Bacteria</taxon>
        <taxon>Pseudomonadati</taxon>
        <taxon>Spirochaetota</taxon>
        <taxon>Spirochaetia</taxon>
        <taxon>Spirochaetales</taxon>
        <taxon>Treponemataceae</taxon>
        <taxon>Treponema</taxon>
    </lineage>
</organism>
<dbReference type="HOGENOM" id="CLU_093674_8_0_12"/>
<proteinExistence type="predicted"/>
<dbReference type="Pfam" id="PF05656">
    <property type="entry name" value="DUF805"/>
    <property type="match status" value="1"/>
</dbReference>
<dbReference type="AlphaFoldDB" id="S6A830"/>
<keyword evidence="1" id="KW-1133">Transmembrane helix</keyword>
<dbReference type="Proteomes" id="UP000015620">
    <property type="component" value="Chromosome"/>
</dbReference>
<gene>
    <name evidence="2" type="ORF">TPE_0618</name>
</gene>
<keyword evidence="3" id="KW-1185">Reference proteome</keyword>
<dbReference type="PATRIC" id="fig|1291379.3.peg.623"/>
<accession>S6A830</accession>
<keyword evidence="1" id="KW-0812">Transmembrane</keyword>